<name>A0A3M6W6M9_HORWE</name>
<dbReference type="OrthoDB" id="277398at2759"/>
<dbReference type="VEuPathDB" id="FungiDB:BTJ68_02497"/>
<feature type="region of interest" description="Disordered" evidence="6">
    <location>
        <begin position="204"/>
        <end position="230"/>
    </location>
</feature>
<feature type="region of interest" description="Disordered" evidence="6">
    <location>
        <begin position="38"/>
        <end position="87"/>
    </location>
</feature>
<dbReference type="AlphaFoldDB" id="A0A3M6W6M9"/>
<evidence type="ECO:0000256" key="1">
    <source>
        <dbReference type="ARBA" id="ARBA00001554"/>
    </source>
</evidence>
<protein>
    <recommendedName>
        <fullName evidence="3">4a-hydroxytetrahydrobiopterin dehydratase</fullName>
        <ecNumber evidence="3">4.2.1.96</ecNumber>
    </recommendedName>
    <alternativeName>
        <fullName evidence="5">4-alpha-hydroxy-tetrahydropterin dehydratase</fullName>
    </alternativeName>
</protein>
<comment type="similarity">
    <text evidence="2">Belongs to the pterin-4-alpha-carbinolamine dehydratase family.</text>
</comment>
<dbReference type="PANTHER" id="PTHR12599">
    <property type="entry name" value="PTERIN-4-ALPHA-CARBINOLAMINE DEHYDRATASE"/>
    <property type="match status" value="1"/>
</dbReference>
<dbReference type="CDD" id="cd00488">
    <property type="entry name" value="PCD_DCoH"/>
    <property type="match status" value="1"/>
</dbReference>
<dbReference type="GO" id="GO:0008124">
    <property type="term" value="F:4-alpha-hydroxytetrahydrobiopterin dehydratase activity"/>
    <property type="evidence" value="ECO:0007669"/>
    <property type="project" value="UniProtKB-EC"/>
</dbReference>
<dbReference type="InterPro" id="IPR036428">
    <property type="entry name" value="PCD_sf"/>
</dbReference>
<comment type="caution">
    <text evidence="7">The sequence shown here is derived from an EMBL/GenBank/DDBJ whole genome shotgun (WGS) entry which is preliminary data.</text>
</comment>
<reference evidence="7 8" key="1">
    <citation type="journal article" date="2018" name="BMC Genomics">
        <title>Genomic evidence for intraspecific hybridization in a clonal and extremely halotolerant yeast.</title>
        <authorList>
            <person name="Gostincar C."/>
            <person name="Stajich J.E."/>
            <person name="Zupancic J."/>
            <person name="Zalar P."/>
            <person name="Gunde-Cimerman N."/>
        </authorList>
    </citation>
    <scope>NUCLEOTIDE SEQUENCE [LARGE SCALE GENOMIC DNA]</scope>
    <source>
        <strain evidence="7 8">EXF-6656</strain>
    </source>
</reference>
<dbReference type="SUPFAM" id="SSF55248">
    <property type="entry name" value="PCD-like"/>
    <property type="match status" value="1"/>
</dbReference>
<dbReference type="EC" id="4.2.1.96" evidence="3"/>
<evidence type="ECO:0000256" key="3">
    <source>
        <dbReference type="ARBA" id="ARBA00013252"/>
    </source>
</evidence>
<accession>A0A3M6W6M9</accession>
<gene>
    <name evidence="7" type="ORF">D0869_12832</name>
</gene>
<feature type="compositionally biased region" description="Gly residues" evidence="6">
    <location>
        <begin position="207"/>
        <end position="224"/>
    </location>
</feature>
<evidence type="ECO:0000313" key="7">
    <source>
        <dbReference type="EMBL" id="RMX74207.1"/>
    </source>
</evidence>
<evidence type="ECO:0000256" key="4">
    <source>
        <dbReference type="ARBA" id="ARBA00023239"/>
    </source>
</evidence>
<evidence type="ECO:0000256" key="6">
    <source>
        <dbReference type="SAM" id="MobiDB-lite"/>
    </source>
</evidence>
<dbReference type="InterPro" id="IPR001533">
    <property type="entry name" value="Pterin_deHydtase"/>
</dbReference>
<comment type="catalytic activity">
    <reaction evidence="1">
        <text>(4aS,6R)-4a-hydroxy-L-erythro-5,6,7,8-tetrahydrobiopterin = (6R)-L-erythro-6,7-dihydrobiopterin + H2O</text>
        <dbReference type="Rhea" id="RHEA:11920"/>
        <dbReference type="ChEBI" id="CHEBI:15377"/>
        <dbReference type="ChEBI" id="CHEBI:15642"/>
        <dbReference type="ChEBI" id="CHEBI:43120"/>
        <dbReference type="EC" id="4.2.1.96"/>
    </reaction>
</comment>
<dbReference type="Proteomes" id="UP000281245">
    <property type="component" value="Unassembled WGS sequence"/>
</dbReference>
<dbReference type="PANTHER" id="PTHR12599:SF0">
    <property type="entry name" value="PTERIN-4-ALPHA-CARBINOLAMINE DEHYDRATASE"/>
    <property type="match status" value="1"/>
</dbReference>
<dbReference type="EMBL" id="QWIJ01001593">
    <property type="protein sequence ID" value="RMX74207.1"/>
    <property type="molecule type" value="Genomic_DNA"/>
</dbReference>
<dbReference type="Gene3D" id="3.30.1360.20">
    <property type="entry name" value="Transcriptional coactivator/pterin dehydratase"/>
    <property type="match status" value="1"/>
</dbReference>
<proteinExistence type="inferred from homology"/>
<keyword evidence="4" id="KW-0456">Lyase</keyword>
<evidence type="ECO:0000313" key="8">
    <source>
        <dbReference type="Proteomes" id="UP000281245"/>
    </source>
</evidence>
<sequence length="230" mass="25434">MPVELAIPGSMTHHRHLINLIPKPSALSPFRLSKYTYQQQQTPLRPLKPSQLSIPTPHYNRIRPFSTTPTTKSPQESRQQQGNQSRMLTRADLSIADSTPDQDSLVQEASQLVENGGRWRLCREGRGIERGFKFRTFKTTWEFMNAIATECKRTRHHPEWSNVYNRTHILWTTHSPSGLSGKDTQMARFCDGVAQEMGEVIEEEGGKGAGDCCGGGGGGGGGGGEGKKEG</sequence>
<dbReference type="GO" id="GO:0006729">
    <property type="term" value="P:tetrahydrobiopterin biosynthetic process"/>
    <property type="evidence" value="ECO:0007669"/>
    <property type="project" value="InterPro"/>
</dbReference>
<feature type="compositionally biased region" description="Polar residues" evidence="6">
    <location>
        <begin position="65"/>
        <end position="87"/>
    </location>
</feature>
<organism evidence="7 8">
    <name type="scientific">Hortaea werneckii</name>
    <name type="common">Black yeast</name>
    <name type="synonym">Cladosporium werneckii</name>
    <dbReference type="NCBI Taxonomy" id="91943"/>
    <lineage>
        <taxon>Eukaryota</taxon>
        <taxon>Fungi</taxon>
        <taxon>Dikarya</taxon>
        <taxon>Ascomycota</taxon>
        <taxon>Pezizomycotina</taxon>
        <taxon>Dothideomycetes</taxon>
        <taxon>Dothideomycetidae</taxon>
        <taxon>Mycosphaerellales</taxon>
        <taxon>Teratosphaeriaceae</taxon>
        <taxon>Hortaea</taxon>
    </lineage>
</organism>
<evidence type="ECO:0000256" key="2">
    <source>
        <dbReference type="ARBA" id="ARBA00006472"/>
    </source>
</evidence>
<dbReference type="Pfam" id="PF01329">
    <property type="entry name" value="Pterin_4a"/>
    <property type="match status" value="1"/>
</dbReference>
<evidence type="ECO:0000256" key="5">
    <source>
        <dbReference type="ARBA" id="ARBA00030497"/>
    </source>
</evidence>